<evidence type="ECO:0000313" key="3">
    <source>
        <dbReference type="Proteomes" id="UP001492380"/>
    </source>
</evidence>
<dbReference type="PANTHER" id="PTHR47332">
    <property type="entry name" value="SET DOMAIN-CONTAINING PROTEIN 5"/>
    <property type="match status" value="1"/>
</dbReference>
<dbReference type="PROSITE" id="PS50280">
    <property type="entry name" value="SET"/>
    <property type="match status" value="1"/>
</dbReference>
<dbReference type="Gene3D" id="2.170.270.10">
    <property type="entry name" value="SET domain"/>
    <property type="match status" value="1"/>
</dbReference>
<organism evidence="2 3">
    <name type="scientific">Phyllosticta capitalensis</name>
    <dbReference type="NCBI Taxonomy" id="121624"/>
    <lineage>
        <taxon>Eukaryota</taxon>
        <taxon>Fungi</taxon>
        <taxon>Dikarya</taxon>
        <taxon>Ascomycota</taxon>
        <taxon>Pezizomycotina</taxon>
        <taxon>Dothideomycetes</taxon>
        <taxon>Dothideomycetes incertae sedis</taxon>
        <taxon>Botryosphaeriales</taxon>
        <taxon>Phyllostictaceae</taxon>
        <taxon>Phyllosticta</taxon>
    </lineage>
</organism>
<dbReference type="Pfam" id="PF00856">
    <property type="entry name" value="SET"/>
    <property type="match status" value="1"/>
</dbReference>
<dbReference type="SMART" id="SM00317">
    <property type="entry name" value="SET"/>
    <property type="match status" value="1"/>
</dbReference>
<evidence type="ECO:0000313" key="2">
    <source>
        <dbReference type="EMBL" id="KAK8232520.1"/>
    </source>
</evidence>
<keyword evidence="3" id="KW-1185">Reference proteome</keyword>
<dbReference type="PANTHER" id="PTHR47332:SF4">
    <property type="entry name" value="SET DOMAIN-CONTAINING PROTEIN 5"/>
    <property type="match status" value="1"/>
</dbReference>
<dbReference type="SUPFAM" id="SSF82199">
    <property type="entry name" value="SET domain"/>
    <property type="match status" value="1"/>
</dbReference>
<name>A0ABR1YLZ6_9PEZI</name>
<dbReference type="InterPro" id="IPR053185">
    <property type="entry name" value="SET_domain_protein"/>
</dbReference>
<dbReference type="InterPro" id="IPR001214">
    <property type="entry name" value="SET_dom"/>
</dbReference>
<sequence length="280" mass="30727">MLPCEPTTPITSPLPLSETPYQLLAAHHPTSGRLYKISALPGKGLGMRAKCHIPSGTRLLAETPVLTVYKRDWAYDTTQRTAVISTYLTLPQPYVELFDDLTHTEASFAQWHTLIEQEYSDAQPTNAFGVDGSRDGIAAAICPEASRINHSCTPNMQFAWNDNVLGGAITMHATRAIAPGEEITAGYIDLYKPSTDRQELLSTNYGFDCGCVVCGAGEAAVRVSDCRREMIRAGLAKLRAEREDYEPGRKRLGGEARELLEGVARLHEEEGLWGLNYGNV</sequence>
<comment type="caution">
    <text evidence="2">The sequence shown here is derived from an EMBL/GenBank/DDBJ whole genome shotgun (WGS) entry which is preliminary data.</text>
</comment>
<dbReference type="Proteomes" id="UP001492380">
    <property type="component" value="Unassembled WGS sequence"/>
</dbReference>
<reference evidence="2 3" key="1">
    <citation type="submission" date="2024-04" db="EMBL/GenBank/DDBJ databases">
        <title>Phyllosticta paracitricarpa is synonymous to the EU quarantine fungus P. citricarpa based on phylogenomic analyses.</title>
        <authorList>
            <consortium name="Lawrence Berkeley National Laboratory"/>
            <person name="Van Ingen-Buijs V.A."/>
            <person name="Van Westerhoven A.C."/>
            <person name="Haridas S."/>
            <person name="Skiadas P."/>
            <person name="Martin F."/>
            <person name="Groenewald J.Z."/>
            <person name="Crous P.W."/>
            <person name="Seidl M.F."/>
        </authorList>
    </citation>
    <scope>NUCLEOTIDE SEQUENCE [LARGE SCALE GENOMIC DNA]</scope>
    <source>
        <strain evidence="2 3">CBS 123374</strain>
    </source>
</reference>
<proteinExistence type="predicted"/>
<gene>
    <name evidence="2" type="ORF">HDK90DRAFT_416801</name>
</gene>
<dbReference type="CDD" id="cd20071">
    <property type="entry name" value="SET_SMYD"/>
    <property type="match status" value="1"/>
</dbReference>
<evidence type="ECO:0000259" key="1">
    <source>
        <dbReference type="PROSITE" id="PS50280"/>
    </source>
</evidence>
<dbReference type="InterPro" id="IPR046341">
    <property type="entry name" value="SET_dom_sf"/>
</dbReference>
<feature type="domain" description="SET" evidence="1">
    <location>
        <begin position="30"/>
        <end position="188"/>
    </location>
</feature>
<protein>
    <recommendedName>
        <fullName evidence="1">SET domain-containing protein</fullName>
    </recommendedName>
</protein>
<accession>A0ABR1YLZ6</accession>
<dbReference type="EMBL" id="JBBWRZ010000007">
    <property type="protein sequence ID" value="KAK8232520.1"/>
    <property type="molecule type" value="Genomic_DNA"/>
</dbReference>